<dbReference type="SMART" id="SM00449">
    <property type="entry name" value="SPRY"/>
    <property type="match status" value="1"/>
</dbReference>
<dbReference type="InterPro" id="IPR001841">
    <property type="entry name" value="Znf_RING"/>
</dbReference>
<dbReference type="InterPro" id="IPR013083">
    <property type="entry name" value="Znf_RING/FYVE/PHD"/>
</dbReference>
<dbReference type="EMBL" id="HAAD01003298">
    <property type="protein sequence ID" value="CDG69530.1"/>
    <property type="molecule type" value="mRNA"/>
</dbReference>
<dbReference type="InterPro" id="IPR013320">
    <property type="entry name" value="ConA-like_dom_sf"/>
</dbReference>
<dbReference type="PROSITE" id="PS50188">
    <property type="entry name" value="B302_SPRY"/>
    <property type="match status" value="1"/>
</dbReference>
<evidence type="ECO:0000259" key="5">
    <source>
        <dbReference type="PROSITE" id="PS50089"/>
    </source>
</evidence>
<dbReference type="Pfam" id="PF13920">
    <property type="entry name" value="zf-C3HC4_3"/>
    <property type="match status" value="1"/>
</dbReference>
<evidence type="ECO:0000313" key="7">
    <source>
        <dbReference type="EMBL" id="CDG69530.1"/>
    </source>
</evidence>
<dbReference type="Gene3D" id="3.30.40.10">
    <property type="entry name" value="Zinc/RING finger domain, C3HC4 (zinc finger)"/>
    <property type="match status" value="1"/>
</dbReference>
<dbReference type="InterPro" id="IPR003877">
    <property type="entry name" value="SPRY_dom"/>
</dbReference>
<dbReference type="GO" id="GO:0004842">
    <property type="term" value="F:ubiquitin-protein transferase activity"/>
    <property type="evidence" value="ECO:0007669"/>
    <property type="project" value="InterPro"/>
</dbReference>
<dbReference type="CDD" id="cd16541">
    <property type="entry name" value="RING-HC_RNF123"/>
    <property type="match status" value="1"/>
</dbReference>
<dbReference type="OrthoDB" id="5954453at2759"/>
<dbReference type="SUPFAM" id="SSF57850">
    <property type="entry name" value="RING/U-box"/>
    <property type="match status" value="1"/>
</dbReference>
<dbReference type="Pfam" id="PF00622">
    <property type="entry name" value="SPRY"/>
    <property type="match status" value="1"/>
</dbReference>
<dbReference type="InterPro" id="IPR057987">
    <property type="entry name" value="TPR_RNF123/RKP"/>
</dbReference>
<feature type="domain" description="RING-type" evidence="5">
    <location>
        <begin position="1134"/>
        <end position="1172"/>
    </location>
</feature>
<evidence type="ECO:0000256" key="4">
    <source>
        <dbReference type="PROSITE-ProRule" id="PRU00175"/>
    </source>
</evidence>
<dbReference type="GO" id="GO:0005737">
    <property type="term" value="C:cytoplasm"/>
    <property type="evidence" value="ECO:0007669"/>
    <property type="project" value="TreeGrafter"/>
</dbReference>
<evidence type="ECO:0000256" key="1">
    <source>
        <dbReference type="ARBA" id="ARBA00022723"/>
    </source>
</evidence>
<name>T2MCA6_HYDVU</name>
<proteinExistence type="evidence at transcript level"/>
<dbReference type="GO" id="GO:0008270">
    <property type="term" value="F:zinc ion binding"/>
    <property type="evidence" value="ECO:0007669"/>
    <property type="project" value="UniProtKB-KW"/>
</dbReference>
<dbReference type="Pfam" id="PF25576">
    <property type="entry name" value="TPR_RNF123"/>
    <property type="match status" value="1"/>
</dbReference>
<evidence type="ECO:0000259" key="6">
    <source>
        <dbReference type="PROSITE" id="PS50188"/>
    </source>
</evidence>
<organism evidence="7">
    <name type="scientific">Hydra vulgaris</name>
    <name type="common">Hydra</name>
    <name type="synonym">Hydra attenuata</name>
    <dbReference type="NCBI Taxonomy" id="6087"/>
    <lineage>
        <taxon>Eukaryota</taxon>
        <taxon>Metazoa</taxon>
        <taxon>Cnidaria</taxon>
        <taxon>Hydrozoa</taxon>
        <taxon>Hydroidolina</taxon>
        <taxon>Anthoathecata</taxon>
        <taxon>Aplanulata</taxon>
        <taxon>Hydridae</taxon>
        <taxon>Hydra</taxon>
    </lineage>
</organism>
<dbReference type="InterPro" id="IPR043136">
    <property type="entry name" value="B30.2/SPRY_sf"/>
</dbReference>
<dbReference type="SUPFAM" id="SSF49899">
    <property type="entry name" value="Concanavalin A-like lectins/glucanases"/>
    <property type="match status" value="1"/>
</dbReference>
<dbReference type="InterPro" id="IPR001870">
    <property type="entry name" value="B30.2/SPRY"/>
</dbReference>
<protein>
    <submittedName>
        <fullName evidence="7">E3 ubiquitin-protein ligase RNF123</fullName>
    </submittedName>
</protein>
<evidence type="ECO:0000256" key="2">
    <source>
        <dbReference type="ARBA" id="ARBA00022771"/>
    </source>
</evidence>
<dbReference type="PANTHER" id="PTHR13363">
    <property type="entry name" value="RING FINGER AND SRY DOMAIN-CONTAINING"/>
    <property type="match status" value="1"/>
</dbReference>
<dbReference type="GO" id="GO:0051603">
    <property type="term" value="P:proteolysis involved in protein catabolic process"/>
    <property type="evidence" value="ECO:0007669"/>
    <property type="project" value="TreeGrafter"/>
</dbReference>
<gene>
    <name evidence="7" type="primary">RNF123</name>
</gene>
<keyword evidence="2 4" id="KW-0863">Zinc-finger</keyword>
<dbReference type="PANTHER" id="PTHR13363:SF5">
    <property type="entry name" value="E3 UBIQUITIN-PROTEIN LIGASE RNF123"/>
    <property type="match status" value="1"/>
</dbReference>
<feature type="domain" description="B30.2/SPRY" evidence="6">
    <location>
        <begin position="43"/>
        <end position="223"/>
    </location>
</feature>
<keyword evidence="1" id="KW-0479">Metal-binding</keyword>
<reference evidence="7" key="1">
    <citation type="journal article" date="2013" name="Genome Biol. Evol.">
        <title>Punctuated emergences of genetic and phenotypic innovations in eumetazoan, bilaterian, euteleostome, and hominidae ancestors.</title>
        <authorList>
            <person name="Wenger Y."/>
            <person name="Galliot B."/>
        </authorList>
    </citation>
    <scope>NUCLEOTIDE SEQUENCE</scope>
    <source>
        <tissue evidence="7">Whole animals</tissue>
    </source>
</reference>
<feature type="non-terminal residue" evidence="7">
    <location>
        <position position="1"/>
    </location>
</feature>
<accession>T2MCA6</accession>
<sequence length="1184" mass="135278">NIAKDQFLRSIFPTAEVGFASSRTELDFSNLQEHIRYVVAASQNEIKPKEECDSRDGRIGSPFVSVDISSQCGTMNIALDRTELESQSNFSSVRANVCVFKGKWMYEVLLGSKGIMQLGWATIRCRFTNQEGVGDTSDSYAYDGHRVRKWNMSTGKYGEEWMAGDVIGCLIDMDEGNISYSRNGCLMGNAFEDIKRGEGYAYFPAVSLSYGEVIQMNFGATPFRYHIEGFSPLQDKPHHDLLKAQELIASLNRLLPAPTRIPQIPQPFLSKQDSYTVLTVSHIFEQLGPMMLEPSCAYIVEAMILPMLLDSCNIEAPFEMQTGIKQILELLWICLEDFEIQPCMENLIWALIKGYWFGPVQPDYIKQLKHLLVVLCLLQHDLSRRIWLSGALFFKFPFVLHIRPPDDKGIKIAFPVVWWEGYHEISTNNISIDSDMESSQNFSVSSNEKKESYMSACDLIKKRVTVLENIQVEMCKILMQMDDSTSRWDTRPTRIIFSEKLRKILKDLHLATGSLQPVQACSGPVMTCFLHRLIKAFKFHWEVWVKETPEAIKVDDFYIPHNVFYEDSINYFDLARVGGIISHLKKAHRDDLKQARTSTSSTRYGMNIGSSSSITDVDMNSTTFDKTLIDILDSICLMYNTAVHRQLSKVHGVTETMREHSKALNDTYKKIDKCPPDRSDVMHELERAKKVFTNEATEVARHMGWVKSVIFSEEKQEDLHWLLKVVLHTIEMAQSSGKLYVFMPEFYMENGIYLFQALWNYFLPLTVNVFYYSEEFSDTLSKMASFLATSLCDDRLVNPDVCDTIIQGVATFVCYPQTLFAMENIPYSSQEKLMRCLMSAYDKRTWVHTTWILVRFWRGDGFGFRHSTSPDLIPFGISDQAGTIRAFTQKPCPSRVYQKLMRNLCLEDESLSNDFLNGVLNQLNWAFSEFVGILQEIQQATARLDSQLPETRQLRTCGICFDLTVGLLRVLEMVSTAVPEVFTDWQRSSAELTLTRLFQAVLQILNRVTASYKLFSTLSRLHATDIERQDRYAVLAAVAGVLVTLLQRSSEDRKKLAVQKLLEEPSFQIESVAFLAGNPMQIGLTASPIFSFKKFKEVTEEECKEIENLLQYLSEEHTTARMIKQDSVDADGLCTICYALPQSVKFVPCGHFSCRPCITRHLMNSTDCFFCKEVVVKIKDFNEA</sequence>
<dbReference type="SMART" id="SM00184">
    <property type="entry name" value="RING"/>
    <property type="match status" value="1"/>
</dbReference>
<dbReference type="PROSITE" id="PS50089">
    <property type="entry name" value="ZF_RING_2"/>
    <property type="match status" value="1"/>
</dbReference>
<keyword evidence="3" id="KW-0862">Zinc</keyword>
<dbReference type="AlphaFoldDB" id="T2MCA6"/>
<evidence type="ECO:0000256" key="3">
    <source>
        <dbReference type="ARBA" id="ARBA00022833"/>
    </source>
</evidence>
<dbReference type="InterPro" id="IPR045129">
    <property type="entry name" value="RNF123/RKP/RSPRY1"/>
</dbReference>
<dbReference type="Gene3D" id="2.60.120.920">
    <property type="match status" value="1"/>
</dbReference>